<feature type="active site" description="Proton donor" evidence="4">
    <location>
        <position position="143"/>
    </location>
</feature>
<feature type="binding site" evidence="4">
    <location>
        <position position="223"/>
    </location>
    <ligand>
        <name>Mg(2+)</name>
        <dbReference type="ChEBI" id="CHEBI:18420"/>
    </ligand>
</feature>
<comment type="function">
    <text evidence="4">Converts 2-succinyl-6-hydroxy-2,4-cyclohexadiene-1-carboxylate (SHCHC) to 2-succinylbenzoate (OSB).</text>
</comment>
<evidence type="ECO:0000256" key="2">
    <source>
        <dbReference type="ARBA" id="ARBA00022842"/>
    </source>
</evidence>
<dbReference type="CDD" id="cd03320">
    <property type="entry name" value="OSBS"/>
    <property type="match status" value="1"/>
</dbReference>
<dbReference type="Gene3D" id="3.30.390.10">
    <property type="entry name" value="Enolase-like, N-terminal domain"/>
    <property type="match status" value="1"/>
</dbReference>
<dbReference type="SUPFAM" id="SSF54826">
    <property type="entry name" value="Enolase N-terminal domain-like"/>
    <property type="match status" value="1"/>
</dbReference>
<evidence type="ECO:0000313" key="8">
    <source>
        <dbReference type="Proteomes" id="UP000317663"/>
    </source>
</evidence>
<dbReference type="SFLD" id="SFLDS00001">
    <property type="entry name" value="Enolase"/>
    <property type="match status" value="1"/>
</dbReference>
<dbReference type="NCBIfam" id="NF003473">
    <property type="entry name" value="PRK05105.1"/>
    <property type="match status" value="1"/>
</dbReference>
<comment type="catalytic activity">
    <reaction evidence="4">
        <text>(1R,6R)-6-hydroxy-2-succinyl-cyclohexa-2,4-diene-1-carboxylate = 2-succinylbenzoate + H2O</text>
        <dbReference type="Rhea" id="RHEA:10196"/>
        <dbReference type="ChEBI" id="CHEBI:15377"/>
        <dbReference type="ChEBI" id="CHEBI:18325"/>
        <dbReference type="ChEBI" id="CHEBI:58689"/>
        <dbReference type="EC" id="4.2.1.113"/>
    </reaction>
</comment>
<dbReference type="OrthoDB" id="3725747at2"/>
<dbReference type="InterPro" id="IPR029065">
    <property type="entry name" value="Enolase_C-like"/>
</dbReference>
<organism evidence="7 8">
    <name type="scientific">Ewingella americana</name>
    <dbReference type="NCBI Taxonomy" id="41202"/>
    <lineage>
        <taxon>Bacteria</taxon>
        <taxon>Pseudomonadati</taxon>
        <taxon>Pseudomonadota</taxon>
        <taxon>Gammaproteobacteria</taxon>
        <taxon>Enterobacterales</taxon>
        <taxon>Yersiniaceae</taxon>
        <taxon>Ewingella</taxon>
    </lineage>
</organism>
<comment type="pathway">
    <text evidence="4">Quinol/quinone metabolism; menaquinone biosynthesis.</text>
</comment>
<dbReference type="InterPro" id="IPR036849">
    <property type="entry name" value="Enolase-like_C_sf"/>
</dbReference>
<dbReference type="InterPro" id="IPR013342">
    <property type="entry name" value="Mandelate_racemase_C"/>
</dbReference>
<dbReference type="Gene3D" id="3.20.20.120">
    <property type="entry name" value="Enolase-like C-terminal domain"/>
    <property type="match status" value="1"/>
</dbReference>
<comment type="similarity">
    <text evidence="4">Belongs to the mandelate racemase/muconate lactonizing enzyme family. MenC type 1 subfamily.</text>
</comment>
<dbReference type="GO" id="GO:0000287">
    <property type="term" value="F:magnesium ion binding"/>
    <property type="evidence" value="ECO:0007669"/>
    <property type="project" value="UniProtKB-UniRule"/>
</dbReference>
<feature type="domain" description="Mandelate racemase/muconate lactonizing enzyme C-terminal" evidence="6">
    <location>
        <begin position="120"/>
        <end position="219"/>
    </location>
</feature>
<dbReference type="Proteomes" id="UP000317663">
    <property type="component" value="Unassembled WGS sequence"/>
</dbReference>
<dbReference type="InterPro" id="IPR010196">
    <property type="entry name" value="OSB_synthase_MenC1"/>
</dbReference>
<evidence type="ECO:0000313" key="7">
    <source>
        <dbReference type="EMBL" id="TPG65203.1"/>
    </source>
</evidence>
<dbReference type="RefSeq" id="WP_140470276.1">
    <property type="nucleotide sequence ID" value="NZ_RCZD01000001.1"/>
</dbReference>
<keyword evidence="2 4" id="KW-0460">Magnesium</keyword>
<evidence type="ECO:0000256" key="5">
    <source>
        <dbReference type="NCBIfam" id="TIGR01927"/>
    </source>
</evidence>
<keyword evidence="3 4" id="KW-0456">Lyase</keyword>
<dbReference type="PANTHER" id="PTHR48073">
    <property type="entry name" value="O-SUCCINYLBENZOATE SYNTHASE-RELATED"/>
    <property type="match status" value="1"/>
</dbReference>
<dbReference type="NCBIfam" id="TIGR01927">
    <property type="entry name" value="menC_gam_Gplu"/>
    <property type="match status" value="1"/>
</dbReference>
<dbReference type="SFLD" id="SFLDF00009">
    <property type="entry name" value="o-succinylbenzoate_synthase"/>
    <property type="match status" value="1"/>
</dbReference>
<feature type="active site" description="Proton acceptor" evidence="4">
    <location>
        <position position="245"/>
    </location>
</feature>
<protein>
    <recommendedName>
        <fullName evidence="4 5">o-succinylbenzoate synthase</fullName>
        <shortName evidence="4">OSB synthase</shortName>
        <shortName evidence="4">OSBS</shortName>
        <ecNumber evidence="4 5">4.2.1.113</ecNumber>
    </recommendedName>
    <alternativeName>
        <fullName evidence="4">4-(2'-carboxyphenyl)-4-oxybutyric acid synthase</fullName>
    </alternativeName>
    <alternativeName>
        <fullName evidence="4">o-succinylbenzoic acid synthase</fullName>
    </alternativeName>
</protein>
<comment type="pathway">
    <text evidence="4">Quinol/quinone metabolism; 1,4-dihydroxy-2-naphthoate biosynthesis; 1,4-dihydroxy-2-naphthoate from chorismate: step 4/7.</text>
</comment>
<keyword evidence="4" id="KW-0474">Menaquinone biosynthesis</keyword>
<name>A0A502GW46_9GAMM</name>
<dbReference type="InterPro" id="IPR041338">
    <property type="entry name" value="OSBS_N"/>
</dbReference>
<dbReference type="SMART" id="SM00922">
    <property type="entry name" value="MR_MLE"/>
    <property type="match status" value="1"/>
</dbReference>
<dbReference type="Pfam" id="PF21508">
    <property type="entry name" value="MenC_N"/>
    <property type="match status" value="1"/>
</dbReference>
<dbReference type="InterPro" id="IPR029017">
    <property type="entry name" value="Enolase-like_N"/>
</dbReference>
<evidence type="ECO:0000259" key="6">
    <source>
        <dbReference type="SMART" id="SM00922"/>
    </source>
</evidence>
<accession>A0A502GW46</accession>
<dbReference type="EC" id="4.2.1.113" evidence="4 5"/>
<dbReference type="SUPFAM" id="SSF51604">
    <property type="entry name" value="Enolase C-terminal domain-like"/>
    <property type="match status" value="1"/>
</dbReference>
<proteinExistence type="inferred from homology"/>
<dbReference type="UniPathway" id="UPA01057">
    <property type="reaction ID" value="UER00165"/>
</dbReference>
<feature type="binding site" evidence="4">
    <location>
        <position position="200"/>
    </location>
    <ligand>
        <name>Mg(2+)</name>
        <dbReference type="ChEBI" id="CHEBI:18420"/>
    </ligand>
</feature>
<keyword evidence="1 4" id="KW-0479">Metal-binding</keyword>
<dbReference type="SFLD" id="SFLDG00180">
    <property type="entry name" value="muconate_cycloisomerase"/>
    <property type="match status" value="1"/>
</dbReference>
<keyword evidence="8" id="KW-1185">Reference proteome</keyword>
<dbReference type="PANTHER" id="PTHR48073:SF2">
    <property type="entry name" value="O-SUCCINYLBENZOATE SYNTHASE"/>
    <property type="match status" value="1"/>
</dbReference>
<evidence type="ECO:0000256" key="1">
    <source>
        <dbReference type="ARBA" id="ARBA00022723"/>
    </source>
</evidence>
<comment type="cofactor">
    <cofactor evidence="4">
        <name>a divalent metal cation</name>
        <dbReference type="ChEBI" id="CHEBI:60240"/>
    </cofactor>
</comment>
<feature type="binding site" evidence="4">
    <location>
        <position position="171"/>
    </location>
    <ligand>
        <name>Mg(2+)</name>
        <dbReference type="ChEBI" id="CHEBI:18420"/>
    </ligand>
</feature>
<dbReference type="AlphaFoldDB" id="A0A502GW46"/>
<gene>
    <name evidence="4" type="primary">menC</name>
    <name evidence="7" type="ORF">EAH77_02895</name>
</gene>
<dbReference type="UniPathway" id="UPA00079"/>
<evidence type="ECO:0000256" key="4">
    <source>
        <dbReference type="HAMAP-Rule" id="MF_00470"/>
    </source>
</evidence>
<dbReference type="Pfam" id="PF13378">
    <property type="entry name" value="MR_MLE_C"/>
    <property type="match status" value="1"/>
</dbReference>
<evidence type="ECO:0000256" key="3">
    <source>
        <dbReference type="ARBA" id="ARBA00023239"/>
    </source>
</evidence>
<sequence>MRRASVYRYSLPMEAGVVLRNQRLKSRDGLLVQLWQDDKTGWGEIAPLPGFSLESLDQAQQAAQHALAQWLQGASLSAVASAFGALPSVAFGLSMADAELREQLPTEANTRSAPLCHGDPDELYTRLGALPGDVEGQKVAKVKVGLYEAVGDGLNVTMLLEALPDLHLRLDANRSWTPAKAAAFARYVAPALRSRIVFIEEPCNTREQSREFALATGIAIAWDESVREKGFEVHAEPGLAAIIIKPTLTGSLTRCRELIAQAHRAGLAAVISSSIESSLGLNQLARMAAWLTPDAVPGLDTLDLMQSQLVRRWPDSPLPLITEEQLEPIWQA</sequence>
<dbReference type="GO" id="GO:0043748">
    <property type="term" value="F:O-succinylbenzoate synthase activity"/>
    <property type="evidence" value="ECO:0007669"/>
    <property type="project" value="UniProtKB-EC"/>
</dbReference>
<comment type="caution">
    <text evidence="7">The sequence shown here is derived from an EMBL/GenBank/DDBJ whole genome shotgun (WGS) entry which is preliminary data.</text>
</comment>
<dbReference type="GO" id="GO:0009234">
    <property type="term" value="P:menaquinone biosynthetic process"/>
    <property type="evidence" value="ECO:0007669"/>
    <property type="project" value="UniProtKB-UniRule"/>
</dbReference>
<dbReference type="HAMAP" id="MF_00470">
    <property type="entry name" value="MenC_1"/>
    <property type="match status" value="1"/>
</dbReference>
<reference evidence="7 8" key="1">
    <citation type="journal article" date="2019" name="Environ. Microbiol.">
        <title>Species interactions and distinct microbial communities in high Arctic permafrost affected cryosols are associated with the CH4 and CO2 gas fluxes.</title>
        <authorList>
            <person name="Altshuler I."/>
            <person name="Hamel J."/>
            <person name="Turney S."/>
            <person name="Magnuson E."/>
            <person name="Levesque R."/>
            <person name="Greer C."/>
            <person name="Whyte L.G."/>
        </authorList>
    </citation>
    <scope>NUCLEOTIDE SEQUENCE [LARGE SCALE GENOMIC DNA]</scope>
    <source>
        <strain evidence="7 8">E4</strain>
    </source>
</reference>
<dbReference type="EMBL" id="RCZD01000001">
    <property type="protein sequence ID" value="TPG65203.1"/>
    <property type="molecule type" value="Genomic_DNA"/>
</dbReference>